<proteinExistence type="predicted"/>
<comment type="caution">
    <text evidence="1">The sequence shown here is derived from an EMBL/GenBank/DDBJ whole genome shotgun (WGS) entry which is preliminary data.</text>
</comment>
<reference evidence="1" key="1">
    <citation type="journal article" date="2022" name="Front. Genet.">
        <title>Chromosome-Scale Assembly of the Dendrobium nobile Genome Provides Insights Into the Molecular Mechanism of the Biosynthesis of the Medicinal Active Ingredient of Dendrobium.</title>
        <authorList>
            <person name="Xu Q."/>
            <person name="Niu S.-C."/>
            <person name="Li K.-L."/>
            <person name="Zheng P.-J."/>
            <person name="Zhang X.-J."/>
            <person name="Jia Y."/>
            <person name="Liu Y."/>
            <person name="Niu Y.-X."/>
            <person name="Yu L.-H."/>
            <person name="Chen D.-F."/>
            <person name="Zhang G.-Q."/>
        </authorList>
    </citation>
    <scope>NUCLEOTIDE SEQUENCE</scope>
    <source>
        <tissue evidence="1">Leaf</tissue>
    </source>
</reference>
<evidence type="ECO:0000313" key="2">
    <source>
        <dbReference type="Proteomes" id="UP000829196"/>
    </source>
</evidence>
<gene>
    <name evidence="1" type="ORF">KFK09_003261</name>
</gene>
<sequence length="80" mass="9113">MALEEGPQVVTYSDKHSREGTNIYIFGLCKIRRPKIRGQLIYHQKITLIEPESQGKIKLETSKIRSETICIPISANLQSN</sequence>
<dbReference type="AlphaFoldDB" id="A0A8T3C9M7"/>
<dbReference type="EMBL" id="JAGYWB010000003">
    <property type="protein sequence ID" value="KAI0527656.1"/>
    <property type="molecule type" value="Genomic_DNA"/>
</dbReference>
<organism evidence="1 2">
    <name type="scientific">Dendrobium nobile</name>
    <name type="common">Orchid</name>
    <dbReference type="NCBI Taxonomy" id="94219"/>
    <lineage>
        <taxon>Eukaryota</taxon>
        <taxon>Viridiplantae</taxon>
        <taxon>Streptophyta</taxon>
        <taxon>Embryophyta</taxon>
        <taxon>Tracheophyta</taxon>
        <taxon>Spermatophyta</taxon>
        <taxon>Magnoliopsida</taxon>
        <taxon>Liliopsida</taxon>
        <taxon>Asparagales</taxon>
        <taxon>Orchidaceae</taxon>
        <taxon>Epidendroideae</taxon>
        <taxon>Malaxideae</taxon>
        <taxon>Dendrobiinae</taxon>
        <taxon>Dendrobium</taxon>
    </lineage>
</organism>
<accession>A0A8T3C9M7</accession>
<name>A0A8T3C9M7_DENNO</name>
<protein>
    <submittedName>
        <fullName evidence="1">Uncharacterized protein</fullName>
    </submittedName>
</protein>
<keyword evidence="2" id="KW-1185">Reference proteome</keyword>
<dbReference type="Proteomes" id="UP000829196">
    <property type="component" value="Unassembled WGS sequence"/>
</dbReference>
<evidence type="ECO:0000313" key="1">
    <source>
        <dbReference type="EMBL" id="KAI0527656.1"/>
    </source>
</evidence>